<dbReference type="Pfam" id="PF05193">
    <property type="entry name" value="Peptidase_M16_C"/>
    <property type="match status" value="1"/>
</dbReference>
<dbReference type="SUPFAM" id="SSF63411">
    <property type="entry name" value="LuxS/MPP-like metallohydrolase"/>
    <property type="match status" value="2"/>
</dbReference>
<dbReference type="Pfam" id="PF00675">
    <property type="entry name" value="Peptidase_M16"/>
    <property type="match status" value="1"/>
</dbReference>
<feature type="domain" description="Peptidase M16 C-terminal" evidence="2">
    <location>
        <begin position="193"/>
        <end position="366"/>
    </location>
</feature>
<dbReference type="Proteomes" id="UP000270927">
    <property type="component" value="Unassembled WGS sequence"/>
</dbReference>
<protein>
    <submittedName>
        <fullName evidence="3">Insulinase family protein</fullName>
    </submittedName>
</protein>
<evidence type="ECO:0000259" key="1">
    <source>
        <dbReference type="Pfam" id="PF00675"/>
    </source>
</evidence>
<proteinExistence type="predicted"/>
<dbReference type="InterPro" id="IPR011249">
    <property type="entry name" value="Metalloenz_LuxS/M16"/>
</dbReference>
<dbReference type="AlphaFoldDB" id="A0A3N2QDB8"/>
<comment type="caution">
    <text evidence="3">The sequence shown here is derived from an EMBL/GenBank/DDBJ whole genome shotgun (WGS) entry which is preliminary data.</text>
</comment>
<accession>A0A3N2QDB8</accession>
<name>A0A3N2QDB8_9BACT</name>
<dbReference type="EMBL" id="RARA01000014">
    <property type="protein sequence ID" value="ROT47761.1"/>
    <property type="molecule type" value="Genomic_DNA"/>
</dbReference>
<dbReference type="PANTHER" id="PTHR11851:SF224">
    <property type="entry name" value="PROCESSING PROTEASE"/>
    <property type="match status" value="1"/>
</dbReference>
<sequence length="432" mass="49193">MQKNTNCFSPLFMLDRTVPPKFKEIENINFSWPVRHLLRNDIPLYVLNMGSQPVIEVELIFKSGSCYEVYPGAAYFTASMLLEGTTSKSTQDIAHIMDYYGATISARSQADFCYLSLSTLSKHLSPMLELLVEMLLTSNFPKKSLKLLKNVKSQAIQMVDKKYDCIAYKRFCASIFTKEHPYGRHLTVQDVANIQLEDLHYHYEKLFFSDCSAFVSGQVTTAALQLIKASLEHLTQKQGIQGNQLLPDNIPEKIEVVEGQHIQAAIVIGKKLLAKTEVDFLPMITVNELLGGYFGSRLMQNIREDKGYTYGIHSSIVALQQAGYLAITTEVGQAVWQQALQEIYKEIEILQHALVPIEELKKVKNYLLGHFLNSINDPFSIMKKFQAAYLYGLDQNYYTAFYNQVRNITPLEIRSLAQKYLSLDTFTEVVVR</sequence>
<dbReference type="InterPro" id="IPR050361">
    <property type="entry name" value="MPP/UQCRC_Complex"/>
</dbReference>
<feature type="domain" description="Peptidase M16 N-terminal" evidence="1">
    <location>
        <begin position="52"/>
        <end position="186"/>
    </location>
</feature>
<dbReference type="Gene3D" id="3.30.830.10">
    <property type="entry name" value="Metalloenzyme, LuxS/M16 peptidase-like"/>
    <property type="match status" value="2"/>
</dbReference>
<dbReference type="InterPro" id="IPR007863">
    <property type="entry name" value="Peptidase_M16_C"/>
</dbReference>
<dbReference type="GO" id="GO:0046872">
    <property type="term" value="F:metal ion binding"/>
    <property type="evidence" value="ECO:0007669"/>
    <property type="project" value="InterPro"/>
</dbReference>
<reference evidence="3 4" key="1">
    <citation type="submission" date="2018-09" db="EMBL/GenBank/DDBJ databases">
        <title>Comparative Genomics of Wolbachia-Cardinium Dual Endosymbiosis in a Plant-Parasitic Nematode.</title>
        <authorList>
            <person name="Brown A.M.V."/>
            <person name="Wasala S.K."/>
            <person name="Howe D.K."/>
            <person name="Peetz A.B."/>
            <person name="Zasada I.A."/>
            <person name="Denver D.R."/>
        </authorList>
    </citation>
    <scope>NUCLEOTIDE SEQUENCE [LARGE SCALE GENOMIC DNA]</scope>
    <source>
        <strain evidence="3 4">Pp_1</strain>
    </source>
</reference>
<evidence type="ECO:0000259" key="2">
    <source>
        <dbReference type="Pfam" id="PF05193"/>
    </source>
</evidence>
<keyword evidence="4" id="KW-1185">Reference proteome</keyword>
<dbReference type="OrthoDB" id="9811314at2"/>
<evidence type="ECO:0000313" key="3">
    <source>
        <dbReference type="EMBL" id="ROT47761.1"/>
    </source>
</evidence>
<dbReference type="RefSeq" id="WP_123662256.1">
    <property type="nucleotide sequence ID" value="NZ_RARA01000014.1"/>
</dbReference>
<dbReference type="InterPro" id="IPR011765">
    <property type="entry name" value="Pept_M16_N"/>
</dbReference>
<evidence type="ECO:0000313" key="4">
    <source>
        <dbReference type="Proteomes" id="UP000270927"/>
    </source>
</evidence>
<dbReference type="PANTHER" id="PTHR11851">
    <property type="entry name" value="METALLOPROTEASE"/>
    <property type="match status" value="1"/>
</dbReference>
<gene>
    <name evidence="3" type="ORF">EDM02_00685</name>
</gene>
<organism evidence="3 4">
    <name type="scientific">Candidatus Cardinium hertigii</name>
    <dbReference type="NCBI Taxonomy" id="247481"/>
    <lineage>
        <taxon>Bacteria</taxon>
        <taxon>Pseudomonadati</taxon>
        <taxon>Bacteroidota</taxon>
        <taxon>Cytophagia</taxon>
        <taxon>Cytophagales</taxon>
        <taxon>Amoebophilaceae</taxon>
        <taxon>Candidatus Cardinium</taxon>
    </lineage>
</organism>